<protein>
    <submittedName>
        <fullName evidence="2">Uncharacterized protein</fullName>
    </submittedName>
</protein>
<gene>
    <name evidence="2" type="ORF">Lery_0059</name>
</gene>
<dbReference type="STRING" id="448.Lery_0059"/>
<name>A0A0W0TWB8_LEGER</name>
<dbReference type="PATRIC" id="fig|448.7.peg.60"/>
<evidence type="ECO:0000313" key="3">
    <source>
        <dbReference type="Proteomes" id="UP000054773"/>
    </source>
</evidence>
<feature type="signal peptide" evidence="1">
    <location>
        <begin position="1"/>
        <end position="21"/>
    </location>
</feature>
<feature type="chain" id="PRO_5006913450" evidence="1">
    <location>
        <begin position="22"/>
        <end position="323"/>
    </location>
</feature>
<keyword evidence="3" id="KW-1185">Reference proteome</keyword>
<organism evidence="2 3">
    <name type="scientific">Legionella erythra</name>
    <dbReference type="NCBI Taxonomy" id="448"/>
    <lineage>
        <taxon>Bacteria</taxon>
        <taxon>Pseudomonadati</taxon>
        <taxon>Pseudomonadota</taxon>
        <taxon>Gammaproteobacteria</taxon>
        <taxon>Legionellales</taxon>
        <taxon>Legionellaceae</taxon>
        <taxon>Legionella</taxon>
    </lineage>
</organism>
<reference evidence="2 3" key="1">
    <citation type="submission" date="2015-11" db="EMBL/GenBank/DDBJ databases">
        <title>Genomic analysis of 38 Legionella species identifies large and diverse effector repertoires.</title>
        <authorList>
            <person name="Burstein D."/>
            <person name="Amaro F."/>
            <person name="Zusman T."/>
            <person name="Lifshitz Z."/>
            <person name="Cohen O."/>
            <person name="Gilbert J.A."/>
            <person name="Pupko T."/>
            <person name="Shuman H.A."/>
            <person name="Segal G."/>
        </authorList>
    </citation>
    <scope>NUCLEOTIDE SEQUENCE [LARGE SCALE GENOMIC DNA]</scope>
    <source>
        <strain evidence="2 3">SE-32A-C8</strain>
    </source>
</reference>
<keyword evidence="1" id="KW-0732">Signal</keyword>
<dbReference type="OrthoDB" id="5653897at2"/>
<dbReference type="EMBL" id="LNYA01000001">
    <property type="protein sequence ID" value="KTC99949.1"/>
    <property type="molecule type" value="Genomic_DNA"/>
</dbReference>
<accession>A0A0W0TWB8</accession>
<dbReference type="AlphaFoldDB" id="A0A0W0TWB8"/>
<evidence type="ECO:0000256" key="1">
    <source>
        <dbReference type="SAM" id="SignalP"/>
    </source>
</evidence>
<dbReference type="RefSeq" id="WP_058525249.1">
    <property type="nucleotide sequence ID" value="NZ_CAAAHY010000004.1"/>
</dbReference>
<comment type="caution">
    <text evidence="2">The sequence shown here is derived from an EMBL/GenBank/DDBJ whole genome shotgun (WGS) entry which is preliminary data.</text>
</comment>
<proteinExistence type="predicted"/>
<evidence type="ECO:0000313" key="2">
    <source>
        <dbReference type="EMBL" id="KTC99949.1"/>
    </source>
</evidence>
<sequence>MRHVKFYGFLLLGLFMTAAFASDKTAVPKSEEAVESETPVANILSLSAKQADWVFSGAVTNESGERYNYYFELQRNDQQFHAQAILVDAQTGELVLHEQSDSVIDAPESSQWRVGKAFLRFNAINNSWIFGVKGKDKGFNFKVDMLGLSGNNYSRQQDIRNGIELLINQTGRLNGHLQTGENNQEQFVTAKKAWFRQVWVSKPQTLGHPMTAVLCEFNDGGGFYAVNLKEADALRGAVAGFRDQEGTAVPVSQFVTVKKDKDGLWVIHIPSPRLTLTLKDMLEQLDTSHQLVAGLVKGVKPGFCAISLHDIGQPSVLPAQKTA</sequence>
<dbReference type="Proteomes" id="UP000054773">
    <property type="component" value="Unassembled WGS sequence"/>
</dbReference>